<proteinExistence type="predicted"/>
<evidence type="ECO:0000313" key="2">
    <source>
        <dbReference type="Proteomes" id="UP000324800"/>
    </source>
</evidence>
<organism evidence="1 2">
    <name type="scientific">Streblomastix strix</name>
    <dbReference type="NCBI Taxonomy" id="222440"/>
    <lineage>
        <taxon>Eukaryota</taxon>
        <taxon>Metamonada</taxon>
        <taxon>Preaxostyla</taxon>
        <taxon>Oxymonadida</taxon>
        <taxon>Streblomastigidae</taxon>
        <taxon>Streblomastix</taxon>
    </lineage>
</organism>
<comment type="caution">
    <text evidence="1">The sequence shown here is derived from an EMBL/GenBank/DDBJ whole genome shotgun (WGS) entry which is preliminary data.</text>
</comment>
<accession>A0A5J4W0I9</accession>
<reference evidence="1 2" key="1">
    <citation type="submission" date="2019-03" db="EMBL/GenBank/DDBJ databases">
        <title>Single cell metagenomics reveals metabolic interactions within the superorganism composed of flagellate Streblomastix strix and complex community of Bacteroidetes bacteria on its surface.</title>
        <authorList>
            <person name="Treitli S.C."/>
            <person name="Kolisko M."/>
            <person name="Husnik F."/>
            <person name="Keeling P."/>
            <person name="Hampl V."/>
        </authorList>
    </citation>
    <scope>NUCLEOTIDE SEQUENCE [LARGE SCALE GENOMIC DNA]</scope>
    <source>
        <strain evidence="1">ST1C</strain>
    </source>
</reference>
<gene>
    <name evidence="1" type="ORF">EZS28_016107</name>
</gene>
<sequence>MVGLHPVIQVRVLDLLRNQDVGYQLAWLEMETFRYRIRIHRLDSFYEPMLVWLIGFHNNCYSLFQGFRSLMYAQILQSIAHSSPSGLQIHKEVNSHCIGLRINPELALGSTKEISFEQVVGLY</sequence>
<dbReference type="Proteomes" id="UP000324800">
    <property type="component" value="Unassembled WGS sequence"/>
</dbReference>
<dbReference type="AlphaFoldDB" id="A0A5J4W0I9"/>
<evidence type="ECO:0000313" key="1">
    <source>
        <dbReference type="EMBL" id="KAA6388365.1"/>
    </source>
</evidence>
<name>A0A5J4W0I9_9EUKA</name>
<dbReference type="EMBL" id="SNRW01004014">
    <property type="protein sequence ID" value="KAA6388365.1"/>
    <property type="molecule type" value="Genomic_DNA"/>
</dbReference>
<protein>
    <submittedName>
        <fullName evidence="1">Uncharacterized protein</fullName>
    </submittedName>
</protein>